<reference evidence="8 9" key="1">
    <citation type="journal article" date="2014" name="Mol. Plant">
        <title>Chromosome Scale Genome Assembly and Transcriptome Profiling of Nannochloropsis gaditana in Nitrogen Depletion.</title>
        <authorList>
            <person name="Corteggiani Carpinelli E."/>
            <person name="Telatin A."/>
            <person name="Vitulo N."/>
            <person name="Forcato C."/>
            <person name="D'Angelo M."/>
            <person name="Schiavon R."/>
            <person name="Vezzi A."/>
            <person name="Giacometti G.M."/>
            <person name="Morosinotto T."/>
            <person name="Valle G."/>
        </authorList>
    </citation>
    <scope>NUCLEOTIDE SEQUENCE [LARGE SCALE GENOMIC DNA]</scope>
    <source>
        <strain evidence="8 9">B-31</strain>
    </source>
</reference>
<dbReference type="OrthoDB" id="1641132at2759"/>
<organism evidence="8 9">
    <name type="scientific">Nannochloropsis gaditana</name>
    <dbReference type="NCBI Taxonomy" id="72520"/>
    <lineage>
        <taxon>Eukaryota</taxon>
        <taxon>Sar</taxon>
        <taxon>Stramenopiles</taxon>
        <taxon>Ochrophyta</taxon>
        <taxon>Eustigmatophyceae</taxon>
        <taxon>Eustigmatales</taxon>
        <taxon>Monodopsidaceae</taxon>
        <taxon>Nannochloropsis</taxon>
    </lineage>
</organism>
<keyword evidence="9" id="KW-1185">Reference proteome</keyword>
<dbReference type="InterPro" id="IPR053009">
    <property type="entry name" value="Xanthocillin_Biosynth-Assoc"/>
</dbReference>
<keyword evidence="2 5" id="KW-0812">Transmembrane</keyword>
<protein>
    <recommendedName>
        <fullName evidence="7">TMEM205-like domain-containing protein</fullName>
    </recommendedName>
</protein>
<feature type="transmembrane region" description="Helical" evidence="5">
    <location>
        <begin position="41"/>
        <end position="63"/>
    </location>
</feature>
<feature type="chain" id="PRO_5004904822" description="TMEM205-like domain-containing protein" evidence="6">
    <location>
        <begin position="26"/>
        <end position="222"/>
    </location>
</feature>
<accession>W7U2M7</accession>
<dbReference type="Pfam" id="PF13664">
    <property type="entry name" value="DUF4149"/>
    <property type="match status" value="1"/>
</dbReference>
<evidence type="ECO:0000256" key="6">
    <source>
        <dbReference type="SAM" id="SignalP"/>
    </source>
</evidence>
<sequence length="222" mass="23822">MATYHALVVLASACMLIFLGTTTEATSTTHPYASFIHLASVGAWFGISFWVTFVAGVLLFKYLPRHQFGSVQGKIFPYYFALSLVLTSLALASWVHLEGGLDLLAAIKSGNEDGKVVACLGGAALLSALQLLVLGPCVTKAMEARNKKEKEEGFADTTSKVGRSPELLQLGAEFARMHGLSSTANLLVFLGALFQLYVLSAKHVTFATMAPTVAKATFWPWS</sequence>
<feature type="signal peptide" evidence="6">
    <location>
        <begin position="1"/>
        <end position="25"/>
    </location>
</feature>
<evidence type="ECO:0000259" key="7">
    <source>
        <dbReference type="Pfam" id="PF13664"/>
    </source>
</evidence>
<keyword evidence="3 5" id="KW-1133">Transmembrane helix</keyword>
<evidence type="ECO:0000256" key="4">
    <source>
        <dbReference type="ARBA" id="ARBA00023136"/>
    </source>
</evidence>
<dbReference type="AlphaFoldDB" id="W7U2M7"/>
<feature type="transmembrane region" description="Helical" evidence="5">
    <location>
        <begin position="75"/>
        <end position="95"/>
    </location>
</feature>
<dbReference type="InterPro" id="IPR025423">
    <property type="entry name" value="TMEM205-like"/>
</dbReference>
<evidence type="ECO:0000256" key="2">
    <source>
        <dbReference type="ARBA" id="ARBA00022692"/>
    </source>
</evidence>
<dbReference type="PANTHER" id="PTHR23241">
    <property type="entry name" value="LATE EMBRYOGENESIS ABUNDANT PLANTS LEA-RELATED"/>
    <property type="match status" value="1"/>
</dbReference>
<dbReference type="Proteomes" id="UP000019335">
    <property type="component" value="Chromosome 1"/>
</dbReference>
<feature type="transmembrane region" description="Helical" evidence="5">
    <location>
        <begin position="115"/>
        <end position="138"/>
    </location>
</feature>
<keyword evidence="6" id="KW-0732">Signal</keyword>
<comment type="subcellular location">
    <subcellularLocation>
        <location evidence="1">Membrane</location>
    </subcellularLocation>
</comment>
<proteinExistence type="predicted"/>
<comment type="caution">
    <text evidence="8">The sequence shown here is derived from an EMBL/GenBank/DDBJ whole genome shotgun (WGS) entry which is preliminary data.</text>
</comment>
<evidence type="ECO:0000256" key="3">
    <source>
        <dbReference type="ARBA" id="ARBA00022989"/>
    </source>
</evidence>
<evidence type="ECO:0000313" key="8">
    <source>
        <dbReference type="EMBL" id="EWM30063.1"/>
    </source>
</evidence>
<feature type="transmembrane region" description="Helical" evidence="5">
    <location>
        <begin position="179"/>
        <end position="199"/>
    </location>
</feature>
<dbReference type="PANTHER" id="PTHR23241:SF102">
    <property type="entry name" value="LD23009P"/>
    <property type="match status" value="1"/>
</dbReference>
<keyword evidence="4 5" id="KW-0472">Membrane</keyword>
<evidence type="ECO:0000256" key="5">
    <source>
        <dbReference type="SAM" id="Phobius"/>
    </source>
</evidence>
<dbReference type="EMBL" id="AZIL01000065">
    <property type="protein sequence ID" value="EWM30063.1"/>
    <property type="molecule type" value="Genomic_DNA"/>
</dbReference>
<evidence type="ECO:0000256" key="1">
    <source>
        <dbReference type="ARBA" id="ARBA00004370"/>
    </source>
</evidence>
<gene>
    <name evidence="8" type="ORF">Naga_100170g7</name>
</gene>
<name>W7U2M7_9STRA</name>
<evidence type="ECO:0000313" key="9">
    <source>
        <dbReference type="Proteomes" id="UP000019335"/>
    </source>
</evidence>
<feature type="domain" description="TMEM205-like" evidence="7">
    <location>
        <begin position="40"/>
        <end position="146"/>
    </location>
</feature>
<dbReference type="GO" id="GO:0016020">
    <property type="term" value="C:membrane"/>
    <property type="evidence" value="ECO:0007669"/>
    <property type="project" value="UniProtKB-SubCell"/>
</dbReference>